<evidence type="ECO:0000256" key="6">
    <source>
        <dbReference type="ARBA" id="ARBA00022771"/>
    </source>
</evidence>
<reference evidence="11" key="1">
    <citation type="submission" date="2022-06" db="EMBL/GenBank/DDBJ databases">
        <authorList>
            <person name="Berger JAMES D."/>
            <person name="Berger JAMES D."/>
        </authorList>
    </citation>
    <scope>NUCLEOTIDE SEQUENCE [LARGE SCALE GENOMIC DNA]</scope>
</reference>
<feature type="domain" description="C2H2-type" evidence="10">
    <location>
        <begin position="54"/>
        <end position="76"/>
    </location>
</feature>
<name>A0AA85IS13_TRIRE</name>
<dbReference type="PANTHER" id="PTHR46095">
    <property type="entry name" value="ZINC FINGER PROTEIN 593"/>
    <property type="match status" value="1"/>
</dbReference>
<dbReference type="SUPFAM" id="SSF57667">
    <property type="entry name" value="beta-beta-alpha zinc fingers"/>
    <property type="match status" value="1"/>
</dbReference>
<dbReference type="SMART" id="SM00451">
    <property type="entry name" value="ZnF_U1"/>
    <property type="match status" value="1"/>
</dbReference>
<evidence type="ECO:0000256" key="1">
    <source>
        <dbReference type="ARBA" id="ARBA00004123"/>
    </source>
</evidence>
<comment type="similarity">
    <text evidence="9">Belongs to the ZNF593/BUD20 C2H2-type zinc-finger protein family.</text>
</comment>
<dbReference type="GO" id="GO:0043021">
    <property type="term" value="F:ribonucleoprotein complex binding"/>
    <property type="evidence" value="ECO:0007669"/>
    <property type="project" value="UniProtKB-ARBA"/>
</dbReference>
<dbReference type="WBParaSite" id="TREG1_103900.3">
    <property type="protein sequence ID" value="TREG1_103900.3"/>
    <property type="gene ID" value="TREG1_103900"/>
</dbReference>
<dbReference type="AlphaFoldDB" id="A0AA85IS13"/>
<sequence>MGRKGIRNARYKTKNKTRDIDQICTDLKEENITKRMNEAMEPDEDRPGLGQFFCIFCDKYFIDQETLDLHKKQKPHKRRLKSLNEPPHTQEDADYAAGILKDDYKVPSKRLCRNTPDLGQLNISSVPESSYVYIE</sequence>
<keyword evidence="11" id="KW-1185">Reference proteome</keyword>
<keyword evidence="3" id="KW-0963">Cytoplasm</keyword>
<evidence type="ECO:0000259" key="10">
    <source>
        <dbReference type="PROSITE" id="PS00028"/>
    </source>
</evidence>
<dbReference type="InterPro" id="IPR036236">
    <property type="entry name" value="Znf_C2H2_sf"/>
</dbReference>
<evidence type="ECO:0000313" key="12">
    <source>
        <dbReference type="WBParaSite" id="TREG1_103900.1"/>
    </source>
</evidence>
<organism evidence="11 12">
    <name type="scientific">Trichobilharzia regenti</name>
    <name type="common">Nasal bird schistosome</name>
    <dbReference type="NCBI Taxonomy" id="157069"/>
    <lineage>
        <taxon>Eukaryota</taxon>
        <taxon>Metazoa</taxon>
        <taxon>Spiralia</taxon>
        <taxon>Lophotrochozoa</taxon>
        <taxon>Platyhelminthes</taxon>
        <taxon>Trematoda</taxon>
        <taxon>Digenea</taxon>
        <taxon>Strigeidida</taxon>
        <taxon>Schistosomatoidea</taxon>
        <taxon>Schistosomatidae</taxon>
        <taxon>Trichobilharzia</taxon>
    </lineage>
</organism>
<evidence type="ECO:0000256" key="5">
    <source>
        <dbReference type="ARBA" id="ARBA00022723"/>
    </source>
</evidence>
<dbReference type="GO" id="GO:0005737">
    <property type="term" value="C:cytoplasm"/>
    <property type="evidence" value="ECO:0007669"/>
    <property type="project" value="UniProtKB-SubCell"/>
</dbReference>
<dbReference type="Gene3D" id="3.30.160.60">
    <property type="entry name" value="Classic Zinc Finger"/>
    <property type="match status" value="1"/>
</dbReference>
<evidence type="ECO:0000313" key="13">
    <source>
        <dbReference type="WBParaSite" id="TREG1_103900.2"/>
    </source>
</evidence>
<dbReference type="GO" id="GO:0003676">
    <property type="term" value="F:nucleic acid binding"/>
    <property type="evidence" value="ECO:0007669"/>
    <property type="project" value="InterPro"/>
</dbReference>
<dbReference type="FunFam" id="3.30.160.60:FF:000299">
    <property type="entry name" value="Zinc finger protein 593"/>
    <property type="match status" value="1"/>
</dbReference>
<evidence type="ECO:0000256" key="7">
    <source>
        <dbReference type="ARBA" id="ARBA00022833"/>
    </source>
</evidence>
<dbReference type="InterPro" id="IPR051879">
    <property type="entry name" value="C2H2-ZF_Maturation_Protein"/>
</dbReference>
<dbReference type="InterPro" id="IPR022755">
    <property type="entry name" value="Znf_C2H2_jaz"/>
</dbReference>
<evidence type="ECO:0000256" key="9">
    <source>
        <dbReference type="ARBA" id="ARBA00038064"/>
    </source>
</evidence>
<evidence type="ECO:0000256" key="3">
    <source>
        <dbReference type="ARBA" id="ARBA00022490"/>
    </source>
</evidence>
<evidence type="ECO:0000256" key="4">
    <source>
        <dbReference type="ARBA" id="ARBA00022517"/>
    </source>
</evidence>
<evidence type="ECO:0000313" key="11">
    <source>
        <dbReference type="Proteomes" id="UP000050795"/>
    </source>
</evidence>
<dbReference type="WBParaSite" id="TREG1_103900.2">
    <property type="protein sequence ID" value="TREG1_103900.2"/>
    <property type="gene ID" value="TREG1_103900"/>
</dbReference>
<dbReference type="Pfam" id="PF12171">
    <property type="entry name" value="zf-C2H2_jaz"/>
    <property type="match status" value="1"/>
</dbReference>
<dbReference type="WBParaSite" id="TREG1_103900.1">
    <property type="protein sequence ID" value="TREG1_103900.1"/>
    <property type="gene ID" value="TREG1_103900"/>
</dbReference>
<dbReference type="GO" id="GO:0008270">
    <property type="term" value="F:zinc ion binding"/>
    <property type="evidence" value="ECO:0007669"/>
    <property type="project" value="UniProtKB-KW"/>
</dbReference>
<evidence type="ECO:0000256" key="8">
    <source>
        <dbReference type="ARBA" id="ARBA00023242"/>
    </source>
</evidence>
<dbReference type="InterPro" id="IPR013087">
    <property type="entry name" value="Znf_C2H2_type"/>
</dbReference>
<accession>A0AA85IS13</accession>
<reference evidence="12 13" key="2">
    <citation type="submission" date="2023-11" db="UniProtKB">
        <authorList>
            <consortium name="WormBaseParasite"/>
        </authorList>
    </citation>
    <scope>IDENTIFICATION</scope>
</reference>
<keyword evidence="7" id="KW-0862">Zinc</keyword>
<dbReference type="PANTHER" id="PTHR46095:SF1">
    <property type="entry name" value="ZINC FINGER PROTEIN 593"/>
    <property type="match status" value="1"/>
</dbReference>
<keyword evidence="4" id="KW-0690">Ribosome biogenesis</keyword>
<keyword evidence="8" id="KW-0539">Nucleus</keyword>
<comment type="subcellular location">
    <subcellularLocation>
        <location evidence="2">Cytoplasm</location>
    </subcellularLocation>
    <subcellularLocation>
        <location evidence="1">Nucleus</location>
    </subcellularLocation>
</comment>
<dbReference type="PROSITE" id="PS00028">
    <property type="entry name" value="ZINC_FINGER_C2H2_1"/>
    <property type="match status" value="1"/>
</dbReference>
<dbReference type="GO" id="GO:0005634">
    <property type="term" value="C:nucleus"/>
    <property type="evidence" value="ECO:0007669"/>
    <property type="project" value="UniProtKB-SubCell"/>
</dbReference>
<dbReference type="GO" id="GO:0042254">
    <property type="term" value="P:ribosome biogenesis"/>
    <property type="evidence" value="ECO:0007669"/>
    <property type="project" value="UniProtKB-KW"/>
</dbReference>
<dbReference type="Proteomes" id="UP000050795">
    <property type="component" value="Unassembled WGS sequence"/>
</dbReference>
<protein>
    <recommendedName>
        <fullName evidence="10">C2H2-type domain-containing protein</fullName>
    </recommendedName>
</protein>
<keyword evidence="5" id="KW-0479">Metal-binding</keyword>
<proteinExistence type="inferred from homology"/>
<evidence type="ECO:0000256" key="2">
    <source>
        <dbReference type="ARBA" id="ARBA00004496"/>
    </source>
</evidence>
<dbReference type="InterPro" id="IPR003604">
    <property type="entry name" value="Matrin/U1-like-C_Znf_C2H2"/>
</dbReference>
<keyword evidence="6" id="KW-0863">Zinc-finger</keyword>